<feature type="transmembrane region" description="Helical" evidence="1">
    <location>
        <begin position="91"/>
        <end position="119"/>
    </location>
</feature>
<proteinExistence type="predicted"/>
<feature type="transmembrane region" description="Helical" evidence="1">
    <location>
        <begin position="196"/>
        <end position="219"/>
    </location>
</feature>
<dbReference type="RefSeq" id="WP_146392657.1">
    <property type="nucleotide sequence ID" value="NZ_SJPK01000010.1"/>
</dbReference>
<feature type="transmembrane region" description="Helical" evidence="1">
    <location>
        <begin position="411"/>
        <end position="431"/>
    </location>
</feature>
<evidence type="ECO:0000256" key="1">
    <source>
        <dbReference type="SAM" id="Phobius"/>
    </source>
</evidence>
<keyword evidence="1" id="KW-0812">Transmembrane</keyword>
<organism evidence="2 3">
    <name type="scientific">Allorhodopirellula solitaria</name>
    <dbReference type="NCBI Taxonomy" id="2527987"/>
    <lineage>
        <taxon>Bacteria</taxon>
        <taxon>Pseudomonadati</taxon>
        <taxon>Planctomycetota</taxon>
        <taxon>Planctomycetia</taxon>
        <taxon>Pirellulales</taxon>
        <taxon>Pirellulaceae</taxon>
        <taxon>Allorhodopirellula</taxon>
    </lineage>
</organism>
<keyword evidence="1" id="KW-0472">Membrane</keyword>
<gene>
    <name evidence="2" type="ORF">CA85_37480</name>
</gene>
<dbReference type="EMBL" id="SJPK01000010">
    <property type="protein sequence ID" value="TWT64615.1"/>
    <property type="molecule type" value="Genomic_DNA"/>
</dbReference>
<dbReference type="Proteomes" id="UP000318053">
    <property type="component" value="Unassembled WGS sequence"/>
</dbReference>
<feature type="transmembrane region" description="Helical" evidence="1">
    <location>
        <begin position="139"/>
        <end position="160"/>
    </location>
</feature>
<keyword evidence="1" id="KW-1133">Transmembrane helix</keyword>
<feature type="transmembrane region" description="Helical" evidence="1">
    <location>
        <begin position="313"/>
        <end position="333"/>
    </location>
</feature>
<evidence type="ECO:0000313" key="3">
    <source>
        <dbReference type="Proteomes" id="UP000318053"/>
    </source>
</evidence>
<feature type="transmembrane region" description="Helical" evidence="1">
    <location>
        <begin position="46"/>
        <end position="70"/>
    </location>
</feature>
<dbReference type="AlphaFoldDB" id="A0A5C5XRC5"/>
<feature type="transmembrane region" description="Helical" evidence="1">
    <location>
        <begin position="387"/>
        <end position="404"/>
    </location>
</feature>
<comment type="caution">
    <text evidence="2">The sequence shown here is derived from an EMBL/GenBank/DDBJ whole genome shotgun (WGS) entry which is preliminary data.</text>
</comment>
<evidence type="ECO:0008006" key="4">
    <source>
        <dbReference type="Google" id="ProtNLM"/>
    </source>
</evidence>
<evidence type="ECO:0000313" key="2">
    <source>
        <dbReference type="EMBL" id="TWT64615.1"/>
    </source>
</evidence>
<feature type="transmembrane region" description="Helical" evidence="1">
    <location>
        <begin position="167"/>
        <end position="184"/>
    </location>
</feature>
<accession>A0A5C5XRC5</accession>
<feature type="transmembrane region" description="Helical" evidence="1">
    <location>
        <begin position="354"/>
        <end position="375"/>
    </location>
</feature>
<feature type="transmembrane region" description="Helical" evidence="1">
    <location>
        <begin position="16"/>
        <end position="40"/>
    </location>
</feature>
<dbReference type="OrthoDB" id="222190at2"/>
<keyword evidence="3" id="KW-1185">Reference proteome</keyword>
<reference evidence="2 3" key="1">
    <citation type="submission" date="2019-02" db="EMBL/GenBank/DDBJ databases">
        <title>Deep-cultivation of Planctomycetes and their phenomic and genomic characterization uncovers novel biology.</title>
        <authorList>
            <person name="Wiegand S."/>
            <person name="Jogler M."/>
            <person name="Boedeker C."/>
            <person name="Pinto D."/>
            <person name="Vollmers J."/>
            <person name="Rivas-Marin E."/>
            <person name="Kohn T."/>
            <person name="Peeters S.H."/>
            <person name="Heuer A."/>
            <person name="Rast P."/>
            <person name="Oberbeckmann S."/>
            <person name="Bunk B."/>
            <person name="Jeske O."/>
            <person name="Meyerdierks A."/>
            <person name="Storesund J.E."/>
            <person name="Kallscheuer N."/>
            <person name="Luecker S."/>
            <person name="Lage O.M."/>
            <person name="Pohl T."/>
            <person name="Merkel B.J."/>
            <person name="Hornburger P."/>
            <person name="Mueller R.-W."/>
            <person name="Bruemmer F."/>
            <person name="Labrenz M."/>
            <person name="Spormann A.M."/>
            <person name="Op Den Camp H."/>
            <person name="Overmann J."/>
            <person name="Amann R."/>
            <person name="Jetten M.S.M."/>
            <person name="Mascher T."/>
            <person name="Medema M.H."/>
            <person name="Devos D.P."/>
            <person name="Kaster A.-K."/>
            <person name="Ovreas L."/>
            <person name="Rohde M."/>
            <person name="Galperin M.Y."/>
            <person name="Jogler C."/>
        </authorList>
    </citation>
    <scope>NUCLEOTIDE SEQUENCE [LARGE SCALE GENOMIC DNA]</scope>
    <source>
        <strain evidence="2 3">CA85</strain>
    </source>
</reference>
<feature type="transmembrane region" description="Helical" evidence="1">
    <location>
        <begin position="437"/>
        <end position="455"/>
    </location>
</feature>
<feature type="transmembrane region" description="Helical" evidence="1">
    <location>
        <begin position="278"/>
        <end position="301"/>
    </location>
</feature>
<sequence length="775" mass="87755">MNVALRHLLWKDTRMIASLATAILVGTLVFQLMIWFTIWANASPSNIYYTIALWILMPNLMALGVPPMLVGSEEESGTLGWLRSLPVPWPLVVVSKSLVGVIAVGVSWVFSSLLLWMTISVWESVLPLTVESMLQSDAIRGFAFFSLELLFTGFFLAYLCRSPLRGLIILVPTIVGLFYAMQWVEAWWDSHEDPHHLWSIGRVLITIAYTAFLILMPLLPARRRLARRRSRKSAGPPPGLAERDDQPYAPSAMLGEASRPAMWRAFLWQAWRQQSRPLIGLAIVAVLLMTAFWLRTFLFGLTRPWVSSDNMPLIVSVVLVLVCTWMGCLCFYPDSISRRHFFLADRGFPKRHVWWSRIVAPALAMVLVLLLVHYLGAGFRTRPWQTITRSCCLLGFACGLLSSMWMSRSTLAFFVAPLLTLAILFASMPFLDHYSGYLSYVALAAIPLVVASWRMTGDWLKDAYRWTTQLRVSGYILLAVLVVPTTFFVVRFGGMPRELPEWRAEMMAKPMPKAFAWTSQPQSVPTIAGYLKPWLATHPLPIEVDGNLVDSPLMLRTRTLESLNLHGSNNTDALLESIQSAQRMLEWSKAARLAVLDGAVRPTEVLLYADPDERAALNTLYNRVLNLHVDAETLAMVTPAIEDALDAMASEDLREESWRMALAMEWRLYQSRRGPPKMFAGTYVDGGNYFPRLERRRADRNVDYAVHSLLSHRVDDGPPSSADFYTFGVPVDIWGTGTDTYYGRYEDRIDFYVGLGPYYKALIEQTLQCRRASDR</sequence>
<name>A0A5C5XRC5_9BACT</name>
<feature type="transmembrane region" description="Helical" evidence="1">
    <location>
        <begin position="475"/>
        <end position="494"/>
    </location>
</feature>
<protein>
    <recommendedName>
        <fullName evidence="4">ABC-2 family transporter protein</fullName>
    </recommendedName>
</protein>